<comment type="caution">
    <text evidence="1">The sequence shown here is derived from an EMBL/GenBank/DDBJ whole genome shotgun (WGS) entry which is preliminary data.</text>
</comment>
<keyword evidence="2" id="KW-1185">Reference proteome</keyword>
<reference evidence="1 2" key="1">
    <citation type="submission" date="2020-02" db="EMBL/GenBank/DDBJ databases">
        <authorList>
            <person name="Ma Q."/>
            <person name="Huang Y."/>
            <person name="Song X."/>
            <person name="Pei D."/>
        </authorList>
    </citation>
    <scope>NUCLEOTIDE SEQUENCE [LARGE SCALE GENOMIC DNA]</scope>
    <source>
        <strain evidence="1">Sxm20200214</strain>
        <tissue evidence="1">Leaf</tissue>
    </source>
</reference>
<gene>
    <name evidence="1" type="ORF">Bca52824_041591</name>
</gene>
<dbReference type="EMBL" id="JAAMPC010000009">
    <property type="protein sequence ID" value="KAG2294922.1"/>
    <property type="molecule type" value="Genomic_DNA"/>
</dbReference>
<dbReference type="AlphaFoldDB" id="A0A8X7RVQ5"/>
<evidence type="ECO:0000313" key="1">
    <source>
        <dbReference type="EMBL" id="KAG2294922.1"/>
    </source>
</evidence>
<organism evidence="1 2">
    <name type="scientific">Brassica carinata</name>
    <name type="common">Ethiopian mustard</name>
    <name type="synonym">Abyssinian cabbage</name>
    <dbReference type="NCBI Taxonomy" id="52824"/>
    <lineage>
        <taxon>Eukaryota</taxon>
        <taxon>Viridiplantae</taxon>
        <taxon>Streptophyta</taxon>
        <taxon>Embryophyta</taxon>
        <taxon>Tracheophyta</taxon>
        <taxon>Spermatophyta</taxon>
        <taxon>Magnoliopsida</taxon>
        <taxon>eudicotyledons</taxon>
        <taxon>Gunneridae</taxon>
        <taxon>Pentapetalae</taxon>
        <taxon>rosids</taxon>
        <taxon>malvids</taxon>
        <taxon>Brassicales</taxon>
        <taxon>Brassicaceae</taxon>
        <taxon>Brassiceae</taxon>
        <taxon>Brassica</taxon>
    </lineage>
</organism>
<proteinExistence type="predicted"/>
<evidence type="ECO:0000313" key="2">
    <source>
        <dbReference type="Proteomes" id="UP000886595"/>
    </source>
</evidence>
<sequence>MFLSGRFHHAVAVSSILPLVPVASLLGVRNAELLSSREASPIWSFHLFDYMHRQPDLIPSRLSMQSPQEARHLKILTLARSFKACLSPTTAIYACSPNLHGSFTVMLELEALFSSSLIIFNVVDIVICSLLDSHSPSILVNAKSSQLGLCFLYGHGASHQNLLSVIIPTVANRCINVVFDYQFALGKKMKFLHGTLYTAELDSPLESSIFQCFVMLFIIIPPSSMAPGSSTLIVNFVAL</sequence>
<dbReference type="Proteomes" id="UP000886595">
    <property type="component" value="Unassembled WGS sequence"/>
</dbReference>
<accession>A0A8X7RVQ5</accession>
<name>A0A8X7RVQ5_BRACI</name>
<protein>
    <submittedName>
        <fullName evidence="1">Uncharacterized protein</fullName>
    </submittedName>
</protein>